<evidence type="ECO:0000256" key="1">
    <source>
        <dbReference type="SAM" id="MobiDB-lite"/>
    </source>
</evidence>
<evidence type="ECO:0000313" key="2">
    <source>
        <dbReference type="EMBL" id="SIN76793.1"/>
    </source>
</evidence>
<protein>
    <submittedName>
        <fullName evidence="2">Uncharacterized protein</fullName>
    </submittedName>
</protein>
<feature type="region of interest" description="Disordered" evidence="1">
    <location>
        <begin position="186"/>
        <end position="217"/>
    </location>
</feature>
<keyword evidence="3" id="KW-1185">Reference proteome</keyword>
<sequence>MKALENKQLSFNQPLKLTEFYKIGHDKDPISLNDKRQLTAGKSWKGRIVSMLETVGIFKKYCTDFREQEVARSRNTAWKLSKVLEEKYGARSLHAALENTKQRFHGMDEVRFIKGIDLGMKDQETLLTCGEARSVINEAAAVSKFLELHPKPQTCEMGTQTDTPNVHEVEIQTELLKELKPLKKLSPKATQHSVSSQAQTGTTTAAQSTPNTVKAPLSNAELITDPIKKHSLAKDFVKDESKLQGILKEMGASPEKLTSSRAEYVASHVLKEVHAQATDKELTENDLHRMAKHALETALKHSSAWNRVEAIKIGTEKHLHSTDSNFKADTKALSSEVKKNAKEIITRDFITKVAQEKGISLNDAQTKFAMKEAISTAAYTAEKQGVMLGRENFKEIAIIKIDEVKGKSRARLLAGF</sequence>
<proteinExistence type="predicted"/>
<dbReference type="Proteomes" id="UP000184694">
    <property type="component" value="Unassembled WGS sequence"/>
</dbReference>
<feature type="compositionally biased region" description="Low complexity" evidence="1">
    <location>
        <begin position="195"/>
        <end position="209"/>
    </location>
</feature>
<accession>A0A1N6E1E3</accession>
<dbReference type="OrthoDB" id="9823238at2"/>
<dbReference type="AlphaFoldDB" id="A0A1N6E1E3"/>
<evidence type="ECO:0000313" key="3">
    <source>
        <dbReference type="Proteomes" id="UP000184694"/>
    </source>
</evidence>
<gene>
    <name evidence="2" type="ORF">SAMN02745161_0634</name>
</gene>
<organism evidence="2 3">
    <name type="scientific">Halodesulfovibrio marinisediminis DSM 17456</name>
    <dbReference type="NCBI Taxonomy" id="1121457"/>
    <lineage>
        <taxon>Bacteria</taxon>
        <taxon>Pseudomonadati</taxon>
        <taxon>Thermodesulfobacteriota</taxon>
        <taxon>Desulfovibrionia</taxon>
        <taxon>Desulfovibrionales</taxon>
        <taxon>Desulfovibrionaceae</taxon>
        <taxon>Halodesulfovibrio</taxon>
    </lineage>
</organism>
<reference evidence="3" key="1">
    <citation type="submission" date="2016-11" db="EMBL/GenBank/DDBJ databases">
        <authorList>
            <person name="Varghese N."/>
            <person name="Submissions S."/>
        </authorList>
    </citation>
    <scope>NUCLEOTIDE SEQUENCE [LARGE SCALE GENOMIC DNA]</scope>
    <source>
        <strain evidence="3">DSM 17456</strain>
    </source>
</reference>
<dbReference type="EMBL" id="FSRG01000003">
    <property type="protein sequence ID" value="SIN76793.1"/>
    <property type="molecule type" value="Genomic_DNA"/>
</dbReference>
<dbReference type="RefSeq" id="WP_074215488.1">
    <property type="nucleotide sequence ID" value="NZ_FSRG01000003.1"/>
</dbReference>
<name>A0A1N6E1E3_9BACT</name>